<evidence type="ECO:0000313" key="8">
    <source>
        <dbReference type="Proteomes" id="UP000004550"/>
    </source>
</evidence>
<dbReference type="InterPro" id="IPR011547">
    <property type="entry name" value="SLC26A/SulP_dom"/>
</dbReference>
<dbReference type="PROSITE" id="PS50801">
    <property type="entry name" value="STAS"/>
    <property type="match status" value="1"/>
</dbReference>
<dbReference type="PANTHER" id="PTHR11814">
    <property type="entry name" value="SULFATE TRANSPORTER"/>
    <property type="match status" value="1"/>
</dbReference>
<dbReference type="GO" id="GO:0055085">
    <property type="term" value="P:transmembrane transport"/>
    <property type="evidence" value="ECO:0007669"/>
    <property type="project" value="InterPro"/>
</dbReference>
<evidence type="ECO:0000259" key="6">
    <source>
        <dbReference type="PROSITE" id="PS50801"/>
    </source>
</evidence>
<feature type="transmembrane region" description="Helical" evidence="5">
    <location>
        <begin position="242"/>
        <end position="264"/>
    </location>
</feature>
<dbReference type="Gene3D" id="3.30.750.24">
    <property type="entry name" value="STAS domain"/>
    <property type="match status" value="1"/>
</dbReference>
<evidence type="ECO:0000256" key="4">
    <source>
        <dbReference type="ARBA" id="ARBA00023136"/>
    </source>
</evidence>
<keyword evidence="4 5" id="KW-0472">Membrane</keyword>
<evidence type="ECO:0000256" key="1">
    <source>
        <dbReference type="ARBA" id="ARBA00004141"/>
    </source>
</evidence>
<evidence type="ECO:0000256" key="2">
    <source>
        <dbReference type="ARBA" id="ARBA00022692"/>
    </source>
</evidence>
<sequence>MLKPFSGGTLSRDFTASIVVFLVAMPLCMGIAIASGVPPEKGLITGMIGGLIVGLLAGSPLQVSGPAAGLAVIVFEIVQKQGLSALGPILILAGAIQVVAGLMRVGGWFRAISPAVVHGMLAGIGVLIVVGQFHVLFDDKPLSSGLANLVAMPGQIFGLSNQDAATAFAVGLLTIGGMLGWEKLRPASMKLLPGALVGVVLATLAAFFLSLPVARVVVPESIVSAISLPGDDLVQQLLNPTIITTAIAIAFIASAETLLSAAAVDRMHDGVRTNYNRELSAQGVGNLLCGVAGALPMTGVIVRSSANVQAGARTRLSTILHGAWILGFVALLPWLLREIPMAALAGVLVVTGVRLVSVDHVKHLLHRYGPLPAVVWAATLVCVVATDLLTGVLVGIGLSLIELLPHARRLRLGVDEEERDDAHEVALHGTATFLSLPKLSARLEALPAGRLVILNVERLSHIDHTCAEMVREWVDRRRGTGAQVELFGATGRMRHLAA</sequence>
<protein>
    <submittedName>
        <fullName evidence="7">SulP family inorganic anion transporter</fullName>
    </submittedName>
</protein>
<keyword evidence="2 5" id="KW-0812">Transmembrane</keyword>
<feature type="transmembrane region" description="Helical" evidence="5">
    <location>
        <begin position="318"/>
        <end position="336"/>
    </location>
</feature>
<dbReference type="KEGG" id="sinb:SIDU_02240"/>
<dbReference type="InterPro" id="IPR002645">
    <property type="entry name" value="STAS_dom"/>
</dbReference>
<feature type="transmembrane region" description="Helical" evidence="5">
    <location>
        <begin position="343"/>
        <end position="361"/>
    </location>
</feature>
<feature type="transmembrane region" description="Helical" evidence="5">
    <location>
        <begin position="14"/>
        <end position="35"/>
    </location>
</feature>
<feature type="transmembrane region" description="Helical" evidence="5">
    <location>
        <begin position="284"/>
        <end position="306"/>
    </location>
</feature>
<proteinExistence type="predicted"/>
<dbReference type="SUPFAM" id="SSF52091">
    <property type="entry name" value="SpoIIaa-like"/>
    <property type="match status" value="1"/>
</dbReference>
<dbReference type="InterPro" id="IPR036513">
    <property type="entry name" value="STAS_dom_sf"/>
</dbReference>
<feature type="domain" description="STAS" evidence="6">
    <location>
        <begin position="425"/>
        <end position="498"/>
    </location>
</feature>
<reference evidence="7 8" key="1">
    <citation type="journal article" date="2012" name="J. Bacteriol.">
        <title>Genome sequence of Sphingobium indicum B90A, a hexachlorocyclohexane-degrading bacterium.</title>
        <authorList>
            <person name="Anand S."/>
            <person name="Sangwan N."/>
            <person name="Lata P."/>
            <person name="Kaur J."/>
            <person name="Dua A."/>
            <person name="Singh A.K."/>
            <person name="Verma M."/>
            <person name="Kaur J."/>
            <person name="Khurana J.P."/>
            <person name="Khurana P."/>
            <person name="Mathur S."/>
            <person name="Lal R."/>
        </authorList>
    </citation>
    <scope>NUCLEOTIDE SEQUENCE [LARGE SCALE GENOMIC DNA]</scope>
    <source>
        <strain evidence="8">DSM 16412 / CCM 7286 / MTCC 6364 / B90A</strain>
    </source>
</reference>
<feature type="transmembrane region" description="Helical" evidence="5">
    <location>
        <begin position="42"/>
        <end position="63"/>
    </location>
</feature>
<feature type="transmembrane region" description="Helical" evidence="5">
    <location>
        <begin position="115"/>
        <end position="136"/>
    </location>
</feature>
<dbReference type="EMBL" id="CP013070">
    <property type="protein sequence ID" value="APL93437.1"/>
    <property type="molecule type" value="Genomic_DNA"/>
</dbReference>
<feature type="transmembrane region" description="Helical" evidence="5">
    <location>
        <begin position="373"/>
        <end position="401"/>
    </location>
</feature>
<feature type="transmembrane region" description="Helical" evidence="5">
    <location>
        <begin position="191"/>
        <end position="211"/>
    </location>
</feature>
<dbReference type="InterPro" id="IPR001902">
    <property type="entry name" value="SLC26A/SulP_fam"/>
</dbReference>
<gene>
    <name evidence="7" type="ORF">SIDU_02240</name>
</gene>
<dbReference type="AlphaFoldDB" id="A0A1L5BKW0"/>
<organism evidence="7 8">
    <name type="scientific">Sphingobium indicum (strain DSM 16412 / CCM 7286 / MTCC 6364 / B90A)</name>
    <dbReference type="NCBI Taxonomy" id="861109"/>
    <lineage>
        <taxon>Bacteria</taxon>
        <taxon>Pseudomonadati</taxon>
        <taxon>Pseudomonadota</taxon>
        <taxon>Alphaproteobacteria</taxon>
        <taxon>Sphingomonadales</taxon>
        <taxon>Sphingomonadaceae</taxon>
        <taxon>Sphingobium</taxon>
    </lineage>
</organism>
<name>A0A1L5BKW0_SPHIB</name>
<feature type="transmembrane region" description="Helical" evidence="5">
    <location>
        <begin position="156"/>
        <end position="179"/>
    </location>
</feature>
<dbReference type="Pfam" id="PF00916">
    <property type="entry name" value="Sulfate_transp"/>
    <property type="match status" value="1"/>
</dbReference>
<accession>A0A1L5BKW0</accession>
<feature type="transmembrane region" description="Helical" evidence="5">
    <location>
        <begin position="83"/>
        <end position="103"/>
    </location>
</feature>
<evidence type="ECO:0000256" key="3">
    <source>
        <dbReference type="ARBA" id="ARBA00022989"/>
    </source>
</evidence>
<evidence type="ECO:0000256" key="5">
    <source>
        <dbReference type="SAM" id="Phobius"/>
    </source>
</evidence>
<comment type="subcellular location">
    <subcellularLocation>
        <location evidence="1">Membrane</location>
        <topology evidence="1">Multi-pass membrane protein</topology>
    </subcellularLocation>
</comment>
<dbReference type="Proteomes" id="UP000004550">
    <property type="component" value="Chromosome"/>
</dbReference>
<evidence type="ECO:0000313" key="7">
    <source>
        <dbReference type="EMBL" id="APL93437.1"/>
    </source>
</evidence>
<dbReference type="RefSeq" id="WP_007683921.1">
    <property type="nucleotide sequence ID" value="NZ_CP013070.1"/>
</dbReference>
<keyword evidence="3 5" id="KW-1133">Transmembrane helix</keyword>
<dbReference type="GO" id="GO:0016020">
    <property type="term" value="C:membrane"/>
    <property type="evidence" value="ECO:0007669"/>
    <property type="project" value="UniProtKB-SubCell"/>
</dbReference>